<organism evidence="1">
    <name type="scientific">Zea mays</name>
    <name type="common">Maize</name>
    <dbReference type="NCBI Taxonomy" id="4577"/>
    <lineage>
        <taxon>Eukaryota</taxon>
        <taxon>Viridiplantae</taxon>
        <taxon>Streptophyta</taxon>
        <taxon>Embryophyta</taxon>
        <taxon>Tracheophyta</taxon>
        <taxon>Spermatophyta</taxon>
        <taxon>Magnoliopsida</taxon>
        <taxon>Liliopsida</taxon>
        <taxon>Poales</taxon>
        <taxon>Poaceae</taxon>
        <taxon>PACMAD clade</taxon>
        <taxon>Panicoideae</taxon>
        <taxon>Andropogonodae</taxon>
        <taxon>Andropogoneae</taxon>
        <taxon>Tripsacinae</taxon>
        <taxon>Zea</taxon>
    </lineage>
</organism>
<sequence>MAATVGMAKVLLLLVFLIQIINVLTISAAARPLKAGAGIEMVVDMFGDKKQSGSNGSSHCCNYNPRIMASMGMPKVLLLLVLFIQIINVLTISASARPFKAEAGTMIQMVVDMFGGKKQSNSNRSSHCCN</sequence>
<dbReference type="AlphaFoldDB" id="A0A1D6J577"/>
<evidence type="ECO:0000313" key="1">
    <source>
        <dbReference type="EMBL" id="AQK43090.1"/>
    </source>
</evidence>
<proteinExistence type="predicted"/>
<dbReference type="InParanoid" id="A0A1D6J577"/>
<gene>
    <name evidence="1" type="ORF">ZEAMMB73_Zm00001d025146</name>
</gene>
<dbReference type="EMBL" id="CM000786">
    <property type="protein sequence ID" value="AQK43090.1"/>
    <property type="molecule type" value="Genomic_DNA"/>
</dbReference>
<name>A0A1D6J577_MAIZE</name>
<reference evidence="1" key="1">
    <citation type="submission" date="2015-12" db="EMBL/GenBank/DDBJ databases">
        <title>Update maize B73 reference genome by single molecule sequencing technologies.</title>
        <authorList>
            <consortium name="Maize Genome Sequencing Project"/>
            <person name="Ware D."/>
        </authorList>
    </citation>
    <scope>NUCLEOTIDE SEQUENCE</scope>
    <source>
        <tissue evidence="1">Seedling</tissue>
    </source>
</reference>
<accession>A0A1D6J577</accession>
<protein>
    <submittedName>
        <fullName evidence="1">Uncharacterized protein</fullName>
    </submittedName>
</protein>